<dbReference type="EMBL" id="MQTW01001845">
    <property type="protein sequence ID" value="RYC77748.1"/>
    <property type="molecule type" value="Genomic_DNA"/>
</dbReference>
<gene>
    <name evidence="3" type="ORF">BFJ63_vAg19378</name>
</gene>
<protein>
    <recommendedName>
        <fullName evidence="2">PD-(D/E)XK nuclease-like domain-containing protein</fullName>
    </recommendedName>
</protein>
<comment type="caution">
    <text evidence="3">The sequence shown here is derived from an EMBL/GenBank/DDBJ whole genome shotgun (WGS) entry which is preliminary data.</text>
</comment>
<accession>A0A4Q2UZP3</accession>
<evidence type="ECO:0000259" key="2">
    <source>
        <dbReference type="Pfam" id="PF20516"/>
    </source>
</evidence>
<dbReference type="Proteomes" id="UP000290540">
    <property type="component" value="Unassembled WGS sequence"/>
</dbReference>
<sequence length="379" mass="41676">MMHDGQILEWLKNLPLKAQSHAKTSIISRKRRRAPPTPDSSDSAMPSSRGGSPNKRMRSMVEYGDTSEQETPRATKIRAQTPSSSRGSIPRLSSESASHDSGASGRTSPRKHLLVLEGRNDGIRIQDLAGLQHPDLKLQAFLKTMRSISRGRGILPRSMQPATLLGVDPAFLEIAEDDACFSDEREKAGTCPALESVLEALEAAIECSENLHAESTWNIEVHQKLLGLALRPSGQSKFSHSVNFTSCSTATILSEYLPAFSPSKKVDFCIYVDPSAGLGGRKSINLRAHSVNPTDYYPLRNRLLAVCIETKKPGEGWEGATLQLSVWKAAQWKIIEELEKFKQNKLASESPVDASAGRQLEQDMPQFVPGIIIQGHDWN</sequence>
<feature type="compositionally biased region" description="Polar residues" evidence="1">
    <location>
        <begin position="39"/>
        <end position="51"/>
    </location>
</feature>
<dbReference type="AlphaFoldDB" id="A0A4Q2UZP3"/>
<dbReference type="Pfam" id="PF20516">
    <property type="entry name" value="PDDEXK_12"/>
    <property type="match status" value="1"/>
</dbReference>
<dbReference type="InterPro" id="IPR046797">
    <property type="entry name" value="PDDEXK_12"/>
</dbReference>
<evidence type="ECO:0000313" key="4">
    <source>
        <dbReference type="Proteomes" id="UP000290540"/>
    </source>
</evidence>
<feature type="region of interest" description="Disordered" evidence="1">
    <location>
        <begin position="21"/>
        <end position="111"/>
    </location>
</feature>
<name>A0A4Q2UZP3_FUSOX</name>
<feature type="non-terminal residue" evidence="3">
    <location>
        <position position="379"/>
    </location>
</feature>
<feature type="compositionally biased region" description="Low complexity" evidence="1">
    <location>
        <begin position="82"/>
        <end position="105"/>
    </location>
</feature>
<proteinExistence type="predicted"/>
<reference evidence="3 4" key="1">
    <citation type="submission" date="2016-12" db="EMBL/GenBank/DDBJ databases">
        <title>Draft genome sequence of Fusarium oxysporum causing rot on Narcissus.</title>
        <authorList>
            <person name="Armitage A.D."/>
            <person name="Taylor A."/>
            <person name="Clarkson J.P."/>
            <person name="Harrison R.J."/>
            <person name="Jackson A.C."/>
        </authorList>
    </citation>
    <scope>NUCLEOTIDE SEQUENCE [LARGE SCALE GENOMIC DNA]</scope>
    <source>
        <strain evidence="3 4">N139</strain>
    </source>
</reference>
<evidence type="ECO:0000313" key="3">
    <source>
        <dbReference type="EMBL" id="RYC77748.1"/>
    </source>
</evidence>
<feature type="domain" description="PD-(D/E)XK nuclease-like" evidence="2">
    <location>
        <begin position="177"/>
        <end position="379"/>
    </location>
</feature>
<evidence type="ECO:0000256" key="1">
    <source>
        <dbReference type="SAM" id="MobiDB-lite"/>
    </source>
</evidence>
<organism evidence="3 4">
    <name type="scientific">Fusarium oxysporum f. sp. narcissi</name>
    <dbReference type="NCBI Taxonomy" id="451672"/>
    <lineage>
        <taxon>Eukaryota</taxon>
        <taxon>Fungi</taxon>
        <taxon>Dikarya</taxon>
        <taxon>Ascomycota</taxon>
        <taxon>Pezizomycotina</taxon>
        <taxon>Sordariomycetes</taxon>
        <taxon>Hypocreomycetidae</taxon>
        <taxon>Hypocreales</taxon>
        <taxon>Nectriaceae</taxon>
        <taxon>Fusarium</taxon>
        <taxon>Fusarium oxysporum species complex</taxon>
    </lineage>
</organism>